<evidence type="ECO:0000259" key="3">
    <source>
        <dbReference type="SMART" id="SM00062"/>
    </source>
</evidence>
<proteinExistence type="predicted"/>
<reference evidence="4 5" key="1">
    <citation type="submission" date="2018-09" db="EMBL/GenBank/DDBJ databases">
        <title>Whole genome based analysis of evolution and adaptive divergence in Indian and Brazilian strains of Azospirillum brasilense.</title>
        <authorList>
            <person name="Singh C."/>
            <person name="Tripathi A.K."/>
        </authorList>
    </citation>
    <scope>NUCLEOTIDE SEQUENCE [LARGE SCALE GENOMIC DNA]</scope>
    <source>
        <strain evidence="4 5">MTCC4039</strain>
    </source>
</reference>
<accession>A0A4D8R2V5</accession>
<dbReference type="Gene3D" id="3.40.190.10">
    <property type="entry name" value="Periplasmic binding protein-like II"/>
    <property type="match status" value="2"/>
</dbReference>
<feature type="domain" description="Solute-binding protein family 3/N-terminal" evidence="3">
    <location>
        <begin position="68"/>
        <end position="292"/>
    </location>
</feature>
<evidence type="ECO:0000256" key="2">
    <source>
        <dbReference type="SAM" id="SignalP"/>
    </source>
</evidence>
<evidence type="ECO:0000256" key="1">
    <source>
        <dbReference type="ARBA" id="ARBA00022729"/>
    </source>
</evidence>
<dbReference type="SMART" id="SM00062">
    <property type="entry name" value="PBPb"/>
    <property type="match status" value="1"/>
</dbReference>
<dbReference type="SUPFAM" id="SSF53850">
    <property type="entry name" value="Periplasmic binding protein-like II"/>
    <property type="match status" value="1"/>
</dbReference>
<evidence type="ECO:0000313" key="5">
    <source>
        <dbReference type="Proteomes" id="UP000298693"/>
    </source>
</evidence>
<name>A0A4D8R2V5_AZOBR</name>
<dbReference type="Proteomes" id="UP000298693">
    <property type="component" value="Chromosome"/>
</dbReference>
<keyword evidence="1 2" id="KW-0732">Signal</keyword>
<feature type="signal peptide" evidence="2">
    <location>
        <begin position="1"/>
        <end position="25"/>
    </location>
</feature>
<dbReference type="CDD" id="cd13530">
    <property type="entry name" value="PBP2_peptides_like"/>
    <property type="match status" value="1"/>
</dbReference>
<dbReference type="AlphaFoldDB" id="A0A4D8R2V5"/>
<dbReference type="PANTHER" id="PTHR35936:SF17">
    <property type="entry name" value="ARGININE-BINDING EXTRACELLULAR PROTEIN ARTP"/>
    <property type="match status" value="1"/>
</dbReference>
<evidence type="ECO:0000313" key="4">
    <source>
        <dbReference type="EMBL" id="QCO16261.1"/>
    </source>
</evidence>
<dbReference type="EMBL" id="CP032345">
    <property type="protein sequence ID" value="QCO16261.1"/>
    <property type="molecule type" value="Genomic_DNA"/>
</dbReference>
<gene>
    <name evidence="4" type="ORF">D3869_01040</name>
</gene>
<dbReference type="PANTHER" id="PTHR35936">
    <property type="entry name" value="MEMBRANE-BOUND LYTIC MUREIN TRANSGLYCOSYLASE F"/>
    <property type="match status" value="1"/>
</dbReference>
<dbReference type="InterPro" id="IPR001638">
    <property type="entry name" value="Solute-binding_3/MltF_N"/>
</dbReference>
<protein>
    <submittedName>
        <fullName evidence="4">Amino acid ABC transporter substrate-binding protein</fullName>
    </submittedName>
</protein>
<feature type="chain" id="PRO_5020337072" evidence="2">
    <location>
        <begin position="26"/>
        <end position="297"/>
    </location>
</feature>
<sequence>MKRRFPGGKTVRRLSIALSALAFHAALQSVHMVAGTAPAWAQGDRAQADRAEGSRTEGRLDRVQRTGLLRVCIWPDYYAISFRNPYSGEFQGLDIDMARAFAQDLGVRVSFVESGFQSVAADLLSDRCDIGMFGIGVTAERAGKVAFSQPYLRSGIYAVSSQTHPRILRWNDLDQDGMVVAVQKGTVMDAYASQAFRKASVRIVSGPQEREEEVQSGRADAFLTDYPYGQRMLAVHQWAHLITPETPVHTTPYAYAVMPGDPLWLERVNRFVDAVKRDGRLEAAAARFRLTPIVARD</sequence>
<dbReference type="Pfam" id="PF00497">
    <property type="entry name" value="SBP_bac_3"/>
    <property type="match status" value="1"/>
</dbReference>
<organism evidence="4 5">
    <name type="scientific">Azospirillum brasilense</name>
    <dbReference type="NCBI Taxonomy" id="192"/>
    <lineage>
        <taxon>Bacteria</taxon>
        <taxon>Pseudomonadati</taxon>
        <taxon>Pseudomonadota</taxon>
        <taxon>Alphaproteobacteria</taxon>
        <taxon>Rhodospirillales</taxon>
        <taxon>Azospirillaceae</taxon>
        <taxon>Azospirillum</taxon>
    </lineage>
</organism>